<name>A0ABQ0CB24_9PROT</name>
<sequence length="192" mass="21794">MMRHFVWFVLFRPEGLFTRLRAYDLFRWALALQILRWESTALTTMVTLYHEKSDMLLPVPFGIDPQAYRFFEIFAYGPYGLLIITIIAYVIQVHGAPFALQTPLTMRRAWTLLGFCFFGPWLPSLCVDSFLIMLGFGGPEVIIPWHVTIVAAESLFTAAGLRTIHGIPIRRALGLGALTGFLFLILAGLVIR</sequence>
<dbReference type="Proteomes" id="UP001628193">
    <property type="component" value="Unassembled WGS sequence"/>
</dbReference>
<keyword evidence="3" id="KW-1185">Reference proteome</keyword>
<reference evidence="2 3" key="1">
    <citation type="submission" date="2024-05" db="EMBL/GenBank/DDBJ databases">
        <authorList>
            <consortium name="Candidatus Magnetaquicoccaceae bacterium FCR-1 genome sequencing consortium"/>
            <person name="Shimoshige H."/>
            <person name="Shimamura S."/>
            <person name="Taoka A."/>
            <person name="Kobayashi H."/>
            <person name="Maekawa T."/>
        </authorList>
    </citation>
    <scope>NUCLEOTIDE SEQUENCE [LARGE SCALE GENOMIC DNA]</scope>
    <source>
        <strain evidence="2 3">FCR-1</strain>
    </source>
</reference>
<comment type="caution">
    <text evidence="2">The sequence shown here is derived from an EMBL/GenBank/DDBJ whole genome shotgun (WGS) entry which is preliminary data.</text>
</comment>
<evidence type="ECO:0000256" key="1">
    <source>
        <dbReference type="SAM" id="Phobius"/>
    </source>
</evidence>
<keyword evidence="1" id="KW-0812">Transmembrane</keyword>
<keyword evidence="1" id="KW-0472">Membrane</keyword>
<accession>A0ABQ0CB24</accession>
<gene>
    <name evidence="2" type="ORF">SIID45300_02440</name>
</gene>
<keyword evidence="1" id="KW-1133">Transmembrane helix</keyword>
<dbReference type="RefSeq" id="WP_420905778.1">
    <property type="nucleotide sequence ID" value="NZ_BAAFGK010000004.1"/>
</dbReference>
<evidence type="ECO:0000313" key="3">
    <source>
        <dbReference type="Proteomes" id="UP001628193"/>
    </source>
</evidence>
<feature type="transmembrane region" description="Helical" evidence="1">
    <location>
        <begin position="173"/>
        <end position="191"/>
    </location>
</feature>
<feature type="transmembrane region" description="Helical" evidence="1">
    <location>
        <begin position="112"/>
        <end position="136"/>
    </location>
</feature>
<evidence type="ECO:0000313" key="2">
    <source>
        <dbReference type="EMBL" id="GAB0058097.1"/>
    </source>
</evidence>
<dbReference type="EMBL" id="BAAFGK010000004">
    <property type="protein sequence ID" value="GAB0058097.1"/>
    <property type="molecule type" value="Genomic_DNA"/>
</dbReference>
<evidence type="ECO:0008006" key="4">
    <source>
        <dbReference type="Google" id="ProtNLM"/>
    </source>
</evidence>
<reference evidence="2 3" key="2">
    <citation type="submission" date="2024-09" db="EMBL/GenBank/DDBJ databases">
        <title>Draft genome sequence of Candidatus Magnetaquicoccaceae bacterium FCR-1.</title>
        <authorList>
            <person name="Shimoshige H."/>
            <person name="Shimamura S."/>
            <person name="Taoka A."/>
            <person name="Kobayashi H."/>
            <person name="Maekawa T."/>
        </authorList>
    </citation>
    <scope>NUCLEOTIDE SEQUENCE [LARGE SCALE GENOMIC DNA]</scope>
    <source>
        <strain evidence="2 3">FCR-1</strain>
    </source>
</reference>
<feature type="transmembrane region" description="Helical" evidence="1">
    <location>
        <begin position="142"/>
        <end position="161"/>
    </location>
</feature>
<protein>
    <recommendedName>
        <fullName evidence="4">Yip1 domain-containing protein</fullName>
    </recommendedName>
</protein>
<organism evidence="2 3">
    <name type="scientific">Candidatus Magnetaquiglobus chichijimensis</name>
    <dbReference type="NCBI Taxonomy" id="3141448"/>
    <lineage>
        <taxon>Bacteria</taxon>
        <taxon>Pseudomonadati</taxon>
        <taxon>Pseudomonadota</taxon>
        <taxon>Magnetococcia</taxon>
        <taxon>Magnetococcales</taxon>
        <taxon>Candidatus Magnetaquicoccaceae</taxon>
        <taxon>Candidatus Magnetaquiglobus</taxon>
    </lineage>
</organism>
<feature type="transmembrane region" description="Helical" evidence="1">
    <location>
        <begin position="79"/>
        <end position="100"/>
    </location>
</feature>
<proteinExistence type="predicted"/>